<protein>
    <submittedName>
        <fullName evidence="1">Uncharacterized protein</fullName>
    </submittedName>
</protein>
<accession>A0A4Q7X2Q4</accession>
<dbReference type="RefSeq" id="WP_130445336.1">
    <property type="nucleotide sequence ID" value="NZ_SHKR01000012.1"/>
</dbReference>
<evidence type="ECO:0000313" key="2">
    <source>
        <dbReference type="Proteomes" id="UP000292027"/>
    </source>
</evidence>
<evidence type="ECO:0000313" key="1">
    <source>
        <dbReference type="EMBL" id="RZU16425.1"/>
    </source>
</evidence>
<keyword evidence="2" id="KW-1185">Reference proteome</keyword>
<reference evidence="1 2" key="1">
    <citation type="journal article" date="2015" name="Stand. Genomic Sci.">
        <title>Genomic Encyclopedia of Bacterial and Archaeal Type Strains, Phase III: the genomes of soil and plant-associated and newly described type strains.</title>
        <authorList>
            <person name="Whitman W.B."/>
            <person name="Woyke T."/>
            <person name="Klenk H.P."/>
            <person name="Zhou Y."/>
            <person name="Lilburn T.G."/>
            <person name="Beck B.J."/>
            <person name="De Vos P."/>
            <person name="Vandamme P."/>
            <person name="Eisen J.A."/>
            <person name="Garrity G."/>
            <person name="Hugenholtz P."/>
            <person name="Kyrpides N.C."/>
        </authorList>
    </citation>
    <scope>NUCLEOTIDE SEQUENCE [LARGE SCALE GENOMIC DNA]</scope>
    <source>
        <strain evidence="1 2">VKM Ac-2540</strain>
    </source>
</reference>
<dbReference type="AlphaFoldDB" id="A0A4Q7X2Q4"/>
<sequence length="151" mass="16261">MTSKEPSEAEVAIAIAEAFSRKPPQWAVEARQRELREAGEPTMSVNEALNVKIAEAFGSVDPARLAEADRVFATPRSSTATAGDLQGRMTALIGEVAAEAQRTMGLSPERAKLEAQSQAMLCRENSKSVAAAVTALERHRDAMRQSPGVRR</sequence>
<dbReference type="EMBL" id="SHKR01000012">
    <property type="protein sequence ID" value="RZU16425.1"/>
    <property type="molecule type" value="Genomic_DNA"/>
</dbReference>
<comment type="caution">
    <text evidence="1">The sequence shown here is derived from an EMBL/GenBank/DDBJ whole genome shotgun (WGS) entry which is preliminary data.</text>
</comment>
<proteinExistence type="predicted"/>
<organism evidence="1 2">
    <name type="scientific">Kribbella rubisoli</name>
    <dbReference type="NCBI Taxonomy" id="3075929"/>
    <lineage>
        <taxon>Bacteria</taxon>
        <taxon>Bacillati</taxon>
        <taxon>Actinomycetota</taxon>
        <taxon>Actinomycetes</taxon>
        <taxon>Propionibacteriales</taxon>
        <taxon>Kribbellaceae</taxon>
        <taxon>Kribbella</taxon>
    </lineage>
</organism>
<name>A0A4Q7X2Q4_9ACTN</name>
<dbReference type="Proteomes" id="UP000292027">
    <property type="component" value="Unassembled WGS sequence"/>
</dbReference>
<gene>
    <name evidence="1" type="ORF">EV645_3990</name>
</gene>